<sequence length="47" mass="5282">MRGPSQSTSSRLFFSSFFFSRNFRSLHTLANSSSPTRQRITGPPSKS</sequence>
<reference evidence="1" key="2">
    <citation type="submission" date="2014-03" db="EMBL/GenBank/DDBJ databases">
        <title>The Genome Annotation of Fusarium oxysporum Cotton.</title>
        <authorList>
            <consortium name="The Broad Institute Genomics Platform"/>
            <person name="Ma L.-J."/>
            <person name="Corby-Kistler H."/>
            <person name="Broz K."/>
            <person name="Gale L.R."/>
            <person name="Jonkers W."/>
            <person name="O'Donnell K."/>
            <person name="Ploetz R."/>
            <person name="Steinberg C."/>
            <person name="Schwartz D.C."/>
            <person name="VanEtten H."/>
            <person name="Zhou S."/>
            <person name="Young S.K."/>
            <person name="Zeng Q."/>
            <person name="Gargeya S."/>
            <person name="Fitzgerald M."/>
            <person name="Abouelleil A."/>
            <person name="Alvarado L."/>
            <person name="Chapman S.B."/>
            <person name="Gainer-Dewar J."/>
            <person name="Goldberg J."/>
            <person name="Griggs A."/>
            <person name="Gujja S."/>
            <person name="Hansen M."/>
            <person name="Howarth C."/>
            <person name="Imamovic A."/>
            <person name="Ireland A."/>
            <person name="Larimer J."/>
            <person name="McCowan C."/>
            <person name="Murphy C."/>
            <person name="Pearson M."/>
            <person name="Poon T.W."/>
            <person name="Priest M."/>
            <person name="Roberts A."/>
            <person name="Saif S."/>
            <person name="Shea T."/>
            <person name="Sykes S."/>
            <person name="Wortman J."/>
            <person name="Nusbaum C."/>
            <person name="Birren B."/>
        </authorList>
    </citation>
    <scope>NUCLEOTIDE SEQUENCE</scope>
    <source>
        <strain evidence="1">25433</strain>
    </source>
</reference>
<evidence type="ECO:0000313" key="1">
    <source>
        <dbReference type="EMBL" id="EXM12357.1"/>
    </source>
</evidence>
<organism evidence="1">
    <name type="scientific">Fusarium oxysporum f. sp. vasinfectum 25433</name>
    <dbReference type="NCBI Taxonomy" id="1089449"/>
    <lineage>
        <taxon>Eukaryota</taxon>
        <taxon>Fungi</taxon>
        <taxon>Dikarya</taxon>
        <taxon>Ascomycota</taxon>
        <taxon>Pezizomycotina</taxon>
        <taxon>Sordariomycetes</taxon>
        <taxon>Hypocreomycetidae</taxon>
        <taxon>Hypocreales</taxon>
        <taxon>Nectriaceae</taxon>
        <taxon>Fusarium</taxon>
        <taxon>Fusarium oxysporum species complex</taxon>
    </lineage>
</organism>
<dbReference type="EMBL" id="KK035632">
    <property type="protein sequence ID" value="EXM12357.1"/>
    <property type="molecule type" value="Genomic_DNA"/>
</dbReference>
<protein>
    <submittedName>
        <fullName evidence="1">Uncharacterized protein</fullName>
    </submittedName>
</protein>
<gene>
    <name evidence="1" type="ORF">FOTG_19143</name>
</gene>
<accession>X0KUA5</accession>
<name>X0KUA5_FUSOX</name>
<dbReference type="HOGENOM" id="CLU_3175435_0_0_1"/>
<reference evidence="1" key="1">
    <citation type="submission" date="2011-11" db="EMBL/GenBank/DDBJ databases">
        <title>The Genome Sequence of Fusarium oxysporum Cotton.</title>
        <authorList>
            <consortium name="The Broad Institute Genome Sequencing Platform"/>
            <person name="Ma L.-J."/>
            <person name="Gale L.R."/>
            <person name="Schwartz D.C."/>
            <person name="Zhou S."/>
            <person name="Corby-Kistler H."/>
            <person name="Young S.K."/>
            <person name="Zeng Q."/>
            <person name="Gargeya S."/>
            <person name="Fitzgerald M."/>
            <person name="Haas B."/>
            <person name="Abouelleil A."/>
            <person name="Alvarado L."/>
            <person name="Arachchi H.M."/>
            <person name="Berlin A."/>
            <person name="Brown A."/>
            <person name="Chapman S.B."/>
            <person name="Chen Z."/>
            <person name="Dunbar C."/>
            <person name="Freedman E."/>
            <person name="Gearin G."/>
            <person name="Goldberg J."/>
            <person name="Griggs A."/>
            <person name="Gujja S."/>
            <person name="Heiman D."/>
            <person name="Howarth C."/>
            <person name="Larson L."/>
            <person name="Lui A."/>
            <person name="MacDonald P.J.P."/>
            <person name="Montmayeur A."/>
            <person name="Murphy C."/>
            <person name="Neiman D."/>
            <person name="Pearson M."/>
            <person name="Priest M."/>
            <person name="Roberts A."/>
            <person name="Saif S."/>
            <person name="Shea T."/>
            <person name="Shenoy N."/>
            <person name="Sisk P."/>
            <person name="Stolte C."/>
            <person name="Sykes S."/>
            <person name="Wortman J."/>
            <person name="Nusbaum C."/>
            <person name="Birren B."/>
        </authorList>
    </citation>
    <scope>NUCLEOTIDE SEQUENCE [LARGE SCALE GENOMIC DNA]</scope>
    <source>
        <strain evidence="1">25433</strain>
    </source>
</reference>
<dbReference type="AlphaFoldDB" id="X0KUA5"/>
<dbReference type="Proteomes" id="UP000030701">
    <property type="component" value="Unassembled WGS sequence"/>
</dbReference>
<proteinExistence type="predicted"/>